<evidence type="ECO:0000313" key="3">
    <source>
        <dbReference type="Proteomes" id="UP000470772"/>
    </source>
</evidence>
<organism evidence="2 3">
    <name type="scientific">Sulfuracidifex metallicus DSM 6482 = JCM 9184</name>
    <dbReference type="NCBI Taxonomy" id="523847"/>
    <lineage>
        <taxon>Archaea</taxon>
        <taxon>Thermoproteota</taxon>
        <taxon>Thermoprotei</taxon>
        <taxon>Sulfolobales</taxon>
        <taxon>Sulfolobaceae</taxon>
        <taxon>Sulfuracidifex</taxon>
    </lineage>
</organism>
<protein>
    <submittedName>
        <fullName evidence="2">Uncharacterized protein</fullName>
    </submittedName>
</protein>
<reference evidence="2 3" key="1">
    <citation type="submission" date="2019-10" db="EMBL/GenBank/DDBJ databases">
        <title>Sequencing and Assembly of Multiple Reported Metal-Biooxidizing Members of the Extremely Thermoacidophilic Archaeal Family Sulfolobaceae.</title>
        <authorList>
            <person name="Counts J.A."/>
            <person name="Kelly R.M."/>
        </authorList>
    </citation>
    <scope>NUCLEOTIDE SEQUENCE [LARGE SCALE GENOMIC DNA]</scope>
    <source>
        <strain evidence="2 3">DSM 6482</strain>
    </source>
</reference>
<name>A0A6A9QJK2_SULME</name>
<accession>A0A6A9QJK2</accession>
<evidence type="ECO:0000256" key="1">
    <source>
        <dbReference type="SAM" id="Phobius"/>
    </source>
</evidence>
<dbReference type="RefSeq" id="WP_156017036.1">
    <property type="nucleotide sequence ID" value="NZ_WGGD01000005.1"/>
</dbReference>
<gene>
    <name evidence="2" type="ORF">GC250_08410</name>
</gene>
<dbReference type="AlphaFoldDB" id="A0A6A9QJK2"/>
<feature type="transmembrane region" description="Helical" evidence="1">
    <location>
        <begin position="113"/>
        <end position="132"/>
    </location>
</feature>
<keyword evidence="1" id="KW-0812">Transmembrane</keyword>
<feature type="transmembrane region" description="Helical" evidence="1">
    <location>
        <begin position="12"/>
        <end position="33"/>
    </location>
</feature>
<keyword evidence="3" id="KW-1185">Reference proteome</keyword>
<evidence type="ECO:0000313" key="2">
    <source>
        <dbReference type="EMBL" id="MUN29457.1"/>
    </source>
</evidence>
<keyword evidence="1" id="KW-0472">Membrane</keyword>
<dbReference type="EMBL" id="WGGD01000005">
    <property type="protein sequence ID" value="MUN29457.1"/>
    <property type="molecule type" value="Genomic_DNA"/>
</dbReference>
<keyword evidence="1" id="KW-1133">Transmembrane helix</keyword>
<dbReference type="Proteomes" id="UP000470772">
    <property type="component" value="Unassembled WGS sequence"/>
</dbReference>
<proteinExistence type="predicted"/>
<sequence>MKSISPKLIAIVGLMVILITIMISDFTLSSYIFTQNVTISPYSTYSTTLGSSTLINIKFTNPLNVTYYGGPVFDLKTEKVASATAVVVANNYSYTQDIQEQEIVIPPYIAYEYMSMSIGILLLVVGIIASLLKKINKL</sequence>
<comment type="caution">
    <text evidence="2">The sequence shown here is derived from an EMBL/GenBank/DDBJ whole genome shotgun (WGS) entry which is preliminary data.</text>
</comment>